<name>A0A8J4H4D5_9BACL</name>
<proteinExistence type="predicted"/>
<gene>
    <name evidence="8" type="primary">resB</name>
    <name evidence="8" type="ORF">XYCOK13_21950</name>
</gene>
<evidence type="ECO:0000256" key="6">
    <source>
        <dbReference type="SAM" id="Phobius"/>
    </source>
</evidence>
<dbReference type="InterPro" id="IPR023494">
    <property type="entry name" value="Cyt_c_bgen_Ccs1/CcsB/ResB"/>
</dbReference>
<evidence type="ECO:0000256" key="2">
    <source>
        <dbReference type="ARBA" id="ARBA00022692"/>
    </source>
</evidence>
<dbReference type="AlphaFoldDB" id="A0A8J4H4D5"/>
<evidence type="ECO:0000256" key="1">
    <source>
        <dbReference type="ARBA" id="ARBA00004141"/>
    </source>
</evidence>
<evidence type="ECO:0000313" key="8">
    <source>
        <dbReference type="EMBL" id="GIQ69371.1"/>
    </source>
</evidence>
<feature type="domain" description="ResB-like" evidence="7">
    <location>
        <begin position="65"/>
        <end position="532"/>
    </location>
</feature>
<dbReference type="PANTHER" id="PTHR31566:SF0">
    <property type="entry name" value="CYTOCHROME C BIOGENESIS PROTEIN CCS1, CHLOROPLASTIC"/>
    <property type="match status" value="1"/>
</dbReference>
<dbReference type="Pfam" id="PF05140">
    <property type="entry name" value="ResB"/>
    <property type="match status" value="1"/>
</dbReference>
<evidence type="ECO:0000256" key="3">
    <source>
        <dbReference type="ARBA" id="ARBA00022748"/>
    </source>
</evidence>
<organism evidence="8 9">
    <name type="scientific">Xylanibacillus composti</name>
    <dbReference type="NCBI Taxonomy" id="1572762"/>
    <lineage>
        <taxon>Bacteria</taxon>
        <taxon>Bacillati</taxon>
        <taxon>Bacillota</taxon>
        <taxon>Bacilli</taxon>
        <taxon>Bacillales</taxon>
        <taxon>Paenibacillaceae</taxon>
        <taxon>Xylanibacillus</taxon>
    </lineage>
</organism>
<dbReference type="EMBL" id="BOVK01000027">
    <property type="protein sequence ID" value="GIQ69371.1"/>
    <property type="molecule type" value="Genomic_DNA"/>
</dbReference>
<evidence type="ECO:0000256" key="5">
    <source>
        <dbReference type="ARBA" id="ARBA00023136"/>
    </source>
</evidence>
<keyword evidence="4 6" id="KW-1133">Transmembrane helix</keyword>
<dbReference type="PANTHER" id="PTHR31566">
    <property type="entry name" value="CYTOCHROME C BIOGENESIS PROTEIN CCS1, CHLOROPLASTIC"/>
    <property type="match status" value="1"/>
</dbReference>
<evidence type="ECO:0000256" key="4">
    <source>
        <dbReference type="ARBA" id="ARBA00022989"/>
    </source>
</evidence>
<dbReference type="InterPro" id="IPR007816">
    <property type="entry name" value="ResB-like_domain"/>
</dbReference>
<dbReference type="Proteomes" id="UP000677918">
    <property type="component" value="Unassembled WGS sequence"/>
</dbReference>
<dbReference type="GO" id="GO:0016020">
    <property type="term" value="C:membrane"/>
    <property type="evidence" value="ECO:0007669"/>
    <property type="project" value="UniProtKB-SubCell"/>
</dbReference>
<keyword evidence="2 6" id="KW-0812">Transmembrane</keyword>
<comment type="subcellular location">
    <subcellularLocation>
        <location evidence="1">Membrane</location>
        <topology evidence="1">Multi-pass membrane protein</topology>
    </subcellularLocation>
</comment>
<reference evidence="8" key="1">
    <citation type="submission" date="2021-04" db="EMBL/GenBank/DDBJ databases">
        <title>Draft genome sequence of Xylanibacillus composti strain K13.</title>
        <authorList>
            <person name="Uke A."/>
            <person name="Chhe C."/>
            <person name="Baramee S."/>
            <person name="Kosugi A."/>
        </authorList>
    </citation>
    <scope>NUCLEOTIDE SEQUENCE</scope>
    <source>
        <strain evidence="8">K13</strain>
    </source>
</reference>
<feature type="transmembrane region" description="Helical" evidence="6">
    <location>
        <begin position="67"/>
        <end position="85"/>
    </location>
</feature>
<keyword evidence="3" id="KW-0201">Cytochrome c-type biogenesis</keyword>
<evidence type="ECO:0000259" key="7">
    <source>
        <dbReference type="Pfam" id="PF05140"/>
    </source>
</evidence>
<keyword evidence="9" id="KW-1185">Reference proteome</keyword>
<feature type="transmembrane region" description="Helical" evidence="6">
    <location>
        <begin position="221"/>
        <end position="242"/>
    </location>
</feature>
<comment type="caution">
    <text evidence="8">The sequence shown here is derived from an EMBL/GenBank/DDBJ whole genome shotgun (WGS) entry which is preliminary data.</text>
</comment>
<dbReference type="RefSeq" id="WP_213412174.1">
    <property type="nucleotide sequence ID" value="NZ_BOVK01000027.1"/>
</dbReference>
<keyword evidence="5 6" id="KW-0472">Membrane</keyword>
<accession>A0A8J4H4D5</accession>
<protein>
    <submittedName>
        <fullName evidence="8">Cytochrome c biogenesis protein ResB</fullName>
    </submittedName>
</protein>
<sequence>MIENTKCECGHQNPVGTVLCESCGKPQQDENGTELLEMRYDGVARRSQKQQKNWIDQIWSFLSSVKVAVWLILITLIGASLGTIYPQQNVFVGNIDLAQYYETQYGTPGKIYYMLGLHDTYGSFWFQGLLVLIGASLVVCSLDRVLPLYRALKKQKIRKHLSFIQRQKVSHQTRLELAQGETEEEWTEKFEQLLRKRHYRVHREGSALLAEKYRFSRWGPYINHIGLIIFLLAVLLRSMTAWEVDYVPVREGKIAQIPGTKYYLENKDFRVEYYDYDELTPDFQRRNLTIEKSFETDAVLYECVDNCDNPSVEPTLEKLKEQTIYVNGPLTYQGLSVFEVHFEETPQLLHVRSQLRMKDTGETIGTLDLDIQNPQDVYTVGDYTLRVIGYYPDVSFKDGRLVTLSKDPNAPAFVFLIEGPGLAEDGHVHVYMVRPVDQVQYQQEQLNEAAGSPFAIGVASMEDLVISEYTTYFNVKQERTMPFIWTGATISMIGLILGFYWHHRRIWMRIDNGVLTIGAHTNKNWFGIRQELTAALNKAGVEVDAKTLANEVNGS</sequence>
<dbReference type="GO" id="GO:0017004">
    <property type="term" value="P:cytochrome complex assembly"/>
    <property type="evidence" value="ECO:0007669"/>
    <property type="project" value="UniProtKB-KW"/>
</dbReference>
<feature type="transmembrane region" description="Helical" evidence="6">
    <location>
        <begin position="483"/>
        <end position="501"/>
    </location>
</feature>
<evidence type="ECO:0000313" key="9">
    <source>
        <dbReference type="Proteomes" id="UP000677918"/>
    </source>
</evidence>
<feature type="transmembrane region" description="Helical" evidence="6">
    <location>
        <begin position="124"/>
        <end position="146"/>
    </location>
</feature>